<dbReference type="EC" id="2.4.-.-" evidence="2"/>
<gene>
    <name evidence="2" type="ORF">ACFSKP_01505</name>
</gene>
<keyword evidence="2" id="KW-0328">Glycosyltransferase</keyword>
<dbReference type="Pfam" id="PF13524">
    <property type="entry name" value="Glyco_trans_1_2"/>
    <property type="match status" value="1"/>
</dbReference>
<organism evidence="2 3">
    <name type="scientific">Pontibacter ruber</name>
    <dbReference type="NCBI Taxonomy" id="1343895"/>
    <lineage>
        <taxon>Bacteria</taxon>
        <taxon>Pseudomonadati</taxon>
        <taxon>Bacteroidota</taxon>
        <taxon>Cytophagia</taxon>
        <taxon>Cytophagales</taxon>
        <taxon>Hymenobacteraceae</taxon>
        <taxon>Pontibacter</taxon>
    </lineage>
</organism>
<comment type="caution">
    <text evidence="2">The sequence shown here is derived from an EMBL/GenBank/DDBJ whole genome shotgun (WGS) entry which is preliminary data.</text>
</comment>
<dbReference type="EMBL" id="JBHUIM010000001">
    <property type="protein sequence ID" value="MFD2244908.1"/>
    <property type="molecule type" value="Genomic_DNA"/>
</dbReference>
<keyword evidence="3" id="KW-1185">Reference proteome</keyword>
<evidence type="ECO:0000259" key="1">
    <source>
        <dbReference type="Pfam" id="PF13524"/>
    </source>
</evidence>
<evidence type="ECO:0000313" key="3">
    <source>
        <dbReference type="Proteomes" id="UP001597374"/>
    </source>
</evidence>
<dbReference type="GO" id="GO:0016757">
    <property type="term" value="F:glycosyltransferase activity"/>
    <property type="evidence" value="ECO:0007669"/>
    <property type="project" value="UniProtKB-KW"/>
</dbReference>
<keyword evidence="2" id="KW-0808">Transferase</keyword>
<protein>
    <submittedName>
        <fullName evidence="2">Glycosyltransferase</fullName>
        <ecNumber evidence="2">2.4.-.-</ecNumber>
    </submittedName>
</protein>
<dbReference type="RefSeq" id="WP_250429718.1">
    <property type="nucleotide sequence ID" value="NZ_JALPRR010000002.1"/>
</dbReference>
<evidence type="ECO:0000313" key="2">
    <source>
        <dbReference type="EMBL" id="MFD2244908.1"/>
    </source>
</evidence>
<proteinExistence type="predicted"/>
<name>A0ABW5CTR4_9BACT</name>
<sequence>MRVLYIGQNSEGTTSRMRAEKIRNLIGNQATFEIIDTHIPYFKSSNLERSIGFRYKLGPLIGKINKYILNHVSRYEYDLIWVDKGIFITKTTTSILRSLTRKLVHFTPDPAFVFHYSTHFKNSCHLYDYLVTTKLYEIKEYKRNCRGEIIYCTQGYDKYLHYPRHKFEEKEGVVFVGHFERERGDLIKFLLEEGLKVKLAGIKWENFAKANRKNDNLTYIGKGIYGEEYANVISSALFALGSVSKWVPELHTTRTFEIPACGTALLTEENFEISSFYKSDEVIYYSNHLELIDKINYYMKHKDELKELTTKGTQKVEVGGFEYEEIIKRILNKIL</sequence>
<dbReference type="Gene3D" id="3.40.50.2000">
    <property type="entry name" value="Glycogen Phosphorylase B"/>
    <property type="match status" value="1"/>
</dbReference>
<feature type="domain" description="Spore protein YkvP/CgeB glycosyl transferase-like" evidence="1">
    <location>
        <begin position="186"/>
        <end position="331"/>
    </location>
</feature>
<dbReference type="InterPro" id="IPR055259">
    <property type="entry name" value="YkvP/CgeB_Glyco_trans-like"/>
</dbReference>
<accession>A0ABW5CTR4</accession>
<dbReference type="Proteomes" id="UP001597374">
    <property type="component" value="Unassembled WGS sequence"/>
</dbReference>
<reference evidence="3" key="1">
    <citation type="journal article" date="2019" name="Int. J. Syst. Evol. Microbiol.">
        <title>The Global Catalogue of Microorganisms (GCM) 10K type strain sequencing project: providing services to taxonomists for standard genome sequencing and annotation.</title>
        <authorList>
            <consortium name="The Broad Institute Genomics Platform"/>
            <consortium name="The Broad Institute Genome Sequencing Center for Infectious Disease"/>
            <person name="Wu L."/>
            <person name="Ma J."/>
        </authorList>
    </citation>
    <scope>NUCLEOTIDE SEQUENCE [LARGE SCALE GENOMIC DNA]</scope>
    <source>
        <strain evidence="3">CGMCC 4.1782</strain>
    </source>
</reference>